<dbReference type="RefSeq" id="WP_055464137.1">
    <property type="nucleotide sequence ID" value="NZ_CYHG01000012.1"/>
</dbReference>
<evidence type="ECO:0000256" key="3">
    <source>
        <dbReference type="ARBA" id="ARBA00023002"/>
    </source>
</evidence>
<dbReference type="EMBL" id="CYHG01000012">
    <property type="protein sequence ID" value="CUB05636.1"/>
    <property type="molecule type" value="Genomic_DNA"/>
</dbReference>
<comment type="catalytic activity">
    <reaction evidence="6">
        <text>a hydroperoxide + 2 glutathione = an alcohol + glutathione disulfide + H2O</text>
        <dbReference type="Rhea" id="RHEA:62632"/>
        <dbReference type="ChEBI" id="CHEBI:15377"/>
        <dbReference type="ChEBI" id="CHEBI:30879"/>
        <dbReference type="ChEBI" id="CHEBI:35924"/>
        <dbReference type="ChEBI" id="CHEBI:57925"/>
        <dbReference type="ChEBI" id="CHEBI:58297"/>
        <dbReference type="EC" id="1.11.1.27"/>
    </reaction>
</comment>
<dbReference type="GO" id="GO:0045454">
    <property type="term" value="P:cell redox homeostasis"/>
    <property type="evidence" value="ECO:0007669"/>
    <property type="project" value="TreeGrafter"/>
</dbReference>
<keyword evidence="3 6" id="KW-0560">Oxidoreductase</keyword>
<dbReference type="PROSITE" id="PS51352">
    <property type="entry name" value="THIOREDOXIN_2"/>
    <property type="match status" value="1"/>
</dbReference>
<dbReference type="CDD" id="cd03013">
    <property type="entry name" value="PRX5_like"/>
    <property type="match status" value="1"/>
</dbReference>
<organism evidence="8 9">
    <name type="scientific">Marinomonas fungiae</name>
    <dbReference type="NCBI Taxonomy" id="1137284"/>
    <lineage>
        <taxon>Bacteria</taxon>
        <taxon>Pseudomonadati</taxon>
        <taxon>Pseudomonadota</taxon>
        <taxon>Gammaproteobacteria</taxon>
        <taxon>Oceanospirillales</taxon>
        <taxon>Oceanospirillaceae</taxon>
        <taxon>Marinomonas</taxon>
    </lineage>
</organism>
<dbReference type="AlphaFoldDB" id="A0A0K6IRB3"/>
<evidence type="ECO:0000256" key="2">
    <source>
        <dbReference type="ARBA" id="ARBA00022862"/>
    </source>
</evidence>
<reference evidence="9" key="1">
    <citation type="submission" date="2015-08" db="EMBL/GenBank/DDBJ databases">
        <authorList>
            <person name="Varghese N."/>
        </authorList>
    </citation>
    <scope>NUCLEOTIDE SEQUENCE [LARGE SCALE GENOMIC DNA]</scope>
    <source>
        <strain evidence="9">JCM 18476</strain>
    </source>
</reference>
<sequence>MSVQMGDMLPYGSFLVMGQDGPEEVDVTSFFANKTVVMFAVPGAYTPTCSARHLPGYVANYQNFKDKGVDEVVCLSVNDVFVMNAWGKEHNAEAIVMAADNLAQYTQALGLEIEIATAQMGLRSRRYAMLVKNGVIQHLWLEEPGEFGISSAEQVLSHL</sequence>
<keyword evidence="4 6" id="KW-0676">Redox-active center</keyword>
<comment type="function">
    <text evidence="6">Thiol-specific peroxidase that catalyzes the reduction of hydrogen peroxide and organic hydroperoxides to water and alcohols, respectively. Plays a role in cell protection against oxidative stress by detoxifying peroxides.</text>
</comment>
<dbReference type="GO" id="GO:0008379">
    <property type="term" value="F:thioredoxin peroxidase activity"/>
    <property type="evidence" value="ECO:0007669"/>
    <property type="project" value="InterPro"/>
</dbReference>
<dbReference type="PANTHER" id="PTHR10430">
    <property type="entry name" value="PEROXIREDOXIN"/>
    <property type="match status" value="1"/>
</dbReference>
<protein>
    <recommendedName>
        <fullName evidence="6">Glutathione-dependent peroxiredoxin</fullName>
        <ecNumber evidence="6">1.11.1.27</ecNumber>
    </recommendedName>
</protein>
<proteinExistence type="inferred from homology"/>
<evidence type="ECO:0000256" key="1">
    <source>
        <dbReference type="ARBA" id="ARBA00022559"/>
    </source>
</evidence>
<keyword evidence="1 6" id="KW-0575">Peroxidase</keyword>
<name>A0A0K6IRB3_9GAMM</name>
<evidence type="ECO:0000313" key="8">
    <source>
        <dbReference type="EMBL" id="CUB05636.1"/>
    </source>
</evidence>
<accession>A0A0K6IRB3</accession>
<dbReference type="GO" id="GO:0042744">
    <property type="term" value="P:hydrogen peroxide catabolic process"/>
    <property type="evidence" value="ECO:0007669"/>
    <property type="project" value="TreeGrafter"/>
</dbReference>
<keyword evidence="9" id="KW-1185">Reference proteome</keyword>
<dbReference type="GO" id="GO:0005737">
    <property type="term" value="C:cytoplasm"/>
    <property type="evidence" value="ECO:0007669"/>
    <property type="project" value="TreeGrafter"/>
</dbReference>
<dbReference type="Pfam" id="PF08534">
    <property type="entry name" value="Redoxin"/>
    <property type="match status" value="1"/>
</dbReference>
<evidence type="ECO:0000259" key="7">
    <source>
        <dbReference type="PROSITE" id="PS51352"/>
    </source>
</evidence>
<feature type="domain" description="Thioredoxin" evidence="7">
    <location>
        <begin position="3"/>
        <end position="159"/>
    </location>
</feature>
<evidence type="ECO:0000256" key="6">
    <source>
        <dbReference type="RuleBase" id="RU366011"/>
    </source>
</evidence>
<evidence type="ECO:0000313" key="9">
    <source>
        <dbReference type="Proteomes" id="UP000182769"/>
    </source>
</evidence>
<dbReference type="InterPro" id="IPR036249">
    <property type="entry name" value="Thioredoxin-like_sf"/>
</dbReference>
<dbReference type="GO" id="GO:0034599">
    <property type="term" value="P:cellular response to oxidative stress"/>
    <property type="evidence" value="ECO:0007669"/>
    <property type="project" value="InterPro"/>
</dbReference>
<dbReference type="PANTHER" id="PTHR10430:SF16">
    <property type="entry name" value="PEROXIREDOXIN-5, MITOCHONDRIAL"/>
    <property type="match status" value="1"/>
</dbReference>
<evidence type="ECO:0000256" key="4">
    <source>
        <dbReference type="ARBA" id="ARBA00023284"/>
    </source>
</evidence>
<dbReference type="STRING" id="1137284.GCA_001418205_03096"/>
<dbReference type="EC" id="1.11.1.27" evidence="6"/>
<dbReference type="Gene3D" id="3.40.30.10">
    <property type="entry name" value="Glutaredoxin"/>
    <property type="match status" value="1"/>
</dbReference>
<gene>
    <name evidence="8" type="ORF">Ga0061065_11237</name>
</gene>
<dbReference type="InterPro" id="IPR037944">
    <property type="entry name" value="PRX5-like"/>
</dbReference>
<evidence type="ECO:0000256" key="5">
    <source>
        <dbReference type="PIRSR" id="PIRSR637944-1"/>
    </source>
</evidence>
<dbReference type="InterPro" id="IPR013766">
    <property type="entry name" value="Thioredoxin_domain"/>
</dbReference>
<dbReference type="SUPFAM" id="SSF52833">
    <property type="entry name" value="Thioredoxin-like"/>
    <property type="match status" value="1"/>
</dbReference>
<dbReference type="Proteomes" id="UP000182769">
    <property type="component" value="Unassembled WGS sequence"/>
</dbReference>
<dbReference type="InterPro" id="IPR013740">
    <property type="entry name" value="Redoxin"/>
</dbReference>
<dbReference type="FunFam" id="3.40.30.10:FF:000020">
    <property type="entry name" value="Peroxiredoxin"/>
    <property type="match status" value="1"/>
</dbReference>
<keyword evidence="2 6" id="KW-0049">Antioxidant</keyword>
<comment type="similarity">
    <text evidence="6">Belongs to the peroxiredoxin family. Prx5 subfamily.</text>
</comment>
<feature type="active site" description="Cysteine sulfenic acid (-SOH) intermediate" evidence="5">
    <location>
        <position position="49"/>
    </location>
</feature>
<dbReference type="OrthoDB" id="9800621at2"/>